<dbReference type="GO" id="GO:0004818">
    <property type="term" value="F:glutamate-tRNA ligase activity"/>
    <property type="evidence" value="ECO:0007669"/>
    <property type="project" value="TreeGrafter"/>
</dbReference>
<evidence type="ECO:0000256" key="1">
    <source>
        <dbReference type="ARBA" id="ARBA00022598"/>
    </source>
</evidence>
<evidence type="ECO:0000256" key="5">
    <source>
        <dbReference type="RuleBase" id="RU363037"/>
    </source>
</evidence>
<gene>
    <name evidence="7" type="ORF">CUN91_00020</name>
</gene>
<reference evidence="7 8" key="1">
    <citation type="submission" date="2017-11" db="EMBL/GenBank/DDBJ databases">
        <title>The genome sequence of Candidatus Carsonella ruddii from the psyllid Bactericera trigonica.</title>
        <authorList>
            <person name="Katsir L."/>
            <person name="Zhepu R."/>
            <person name="Piasezky A."/>
            <person name="Jong J."/>
            <person name="Sela N."/>
            <person name="Freilich S."/>
            <person name="Bahar O."/>
        </authorList>
    </citation>
    <scope>NUCLEOTIDE SEQUENCE [LARGE SCALE GENOMIC DNA]</scope>
    <source>
        <strain evidence="7 8">BT</strain>
    </source>
</reference>
<dbReference type="InterPro" id="IPR049940">
    <property type="entry name" value="GluQ/Sye"/>
</dbReference>
<dbReference type="EMBL" id="CP024798">
    <property type="protein sequence ID" value="ATX33349.1"/>
    <property type="molecule type" value="Genomic_DNA"/>
</dbReference>
<evidence type="ECO:0000256" key="3">
    <source>
        <dbReference type="ARBA" id="ARBA00022840"/>
    </source>
</evidence>
<dbReference type="GO" id="GO:0006424">
    <property type="term" value="P:glutamyl-tRNA aminoacylation"/>
    <property type="evidence" value="ECO:0007669"/>
    <property type="project" value="TreeGrafter"/>
</dbReference>
<organism evidence="7 8">
    <name type="scientific">Carsonella ruddii</name>
    <dbReference type="NCBI Taxonomy" id="114186"/>
    <lineage>
        <taxon>Bacteria</taxon>
        <taxon>Pseudomonadati</taxon>
        <taxon>Pseudomonadota</taxon>
        <taxon>Gammaproteobacteria</taxon>
        <taxon>Oceanospirillales</taxon>
        <taxon>Halomonadaceae</taxon>
        <taxon>Zymobacter group</taxon>
        <taxon>Candidatus Carsonella</taxon>
    </lineage>
</organism>
<proteinExistence type="inferred from homology"/>
<dbReference type="PROSITE" id="PS00178">
    <property type="entry name" value="AA_TRNA_LIGASE_I"/>
    <property type="match status" value="1"/>
</dbReference>
<evidence type="ECO:0000256" key="4">
    <source>
        <dbReference type="ARBA" id="ARBA00023146"/>
    </source>
</evidence>
<dbReference type="Pfam" id="PF00749">
    <property type="entry name" value="tRNA-synt_1c"/>
    <property type="match status" value="2"/>
</dbReference>
<name>A0A2K8K420_CARRU</name>
<dbReference type="PANTHER" id="PTHR43311:SF2">
    <property type="entry name" value="GLUTAMATE--TRNA LIGASE, MITOCHONDRIAL-RELATED"/>
    <property type="match status" value="1"/>
</dbReference>
<accession>A0A2K8K420</accession>
<dbReference type="GO" id="GO:0005524">
    <property type="term" value="F:ATP binding"/>
    <property type="evidence" value="ECO:0007669"/>
    <property type="project" value="UniProtKB-KW"/>
</dbReference>
<keyword evidence="1 5" id="KW-0436">Ligase</keyword>
<evidence type="ECO:0000313" key="7">
    <source>
        <dbReference type="EMBL" id="ATX33349.1"/>
    </source>
</evidence>
<dbReference type="PANTHER" id="PTHR43311">
    <property type="entry name" value="GLUTAMATE--TRNA LIGASE"/>
    <property type="match status" value="1"/>
</dbReference>
<feature type="domain" description="Glutamyl/glutaminyl-tRNA synthetase class Ib catalytic" evidence="6">
    <location>
        <begin position="126"/>
        <end position="215"/>
    </location>
</feature>
<dbReference type="InterPro" id="IPR001412">
    <property type="entry name" value="aa-tRNA-synth_I_CS"/>
</dbReference>
<evidence type="ECO:0000256" key="2">
    <source>
        <dbReference type="ARBA" id="ARBA00022741"/>
    </source>
</evidence>
<keyword evidence="5" id="KW-0648">Protein biosynthesis</keyword>
<evidence type="ECO:0000259" key="6">
    <source>
        <dbReference type="Pfam" id="PF00749"/>
    </source>
</evidence>
<dbReference type="Gene3D" id="3.40.50.620">
    <property type="entry name" value="HUPs"/>
    <property type="match status" value="2"/>
</dbReference>
<keyword evidence="2 5" id="KW-0547">Nucleotide-binding</keyword>
<dbReference type="OrthoDB" id="9807503at2"/>
<comment type="similarity">
    <text evidence="5">Belongs to the class-I aminoacyl-tRNA synthetase family.</text>
</comment>
<dbReference type="RefSeq" id="WP_157801419.1">
    <property type="nucleotide sequence ID" value="NZ_CP024798.1"/>
</dbReference>
<dbReference type="InterPro" id="IPR020058">
    <property type="entry name" value="Glu/Gln-tRNA-synth_Ib_cat-dom"/>
</dbReference>
<dbReference type="InterPro" id="IPR014729">
    <property type="entry name" value="Rossmann-like_a/b/a_fold"/>
</dbReference>
<sequence>MYNFRIAITPSGVPHIGNIYVLLTNYILKNKIIGNITLRFDNTNEKKNKLINKFYILKKLKNNGIFIKKIKKQTDFNSLYIKNIINFKKNSFKKIFFNNKIKNKNINYSFFIILKNCKINYFDNNYGLLNYKIQLEKTILIKKIGIPTYNFSTLFNDYYNNTLIIIRGKEWLNQIPFQLFLCKKYNFFFNFNHLPNINYLNGKKLSKRNFYLINNINIFFFFKKIKKILNSIKDIKYLIIEKKKKYIKKINNYIMINLIYLIKNTNFKEIYNLISLKINFLKHFRQLNIDFSNLNFFQKILKNIKNIFFFQKMKILILKIKKYEFI</sequence>
<dbReference type="SUPFAM" id="SSF52374">
    <property type="entry name" value="Nucleotidylyl transferase"/>
    <property type="match status" value="1"/>
</dbReference>
<protein>
    <recommendedName>
        <fullName evidence="6">Glutamyl/glutaminyl-tRNA synthetase class Ib catalytic domain-containing protein</fullName>
    </recommendedName>
</protein>
<keyword evidence="4 5" id="KW-0030">Aminoacyl-tRNA synthetase</keyword>
<dbReference type="Proteomes" id="UP000230531">
    <property type="component" value="Chromosome"/>
</dbReference>
<dbReference type="AlphaFoldDB" id="A0A2K8K420"/>
<keyword evidence="3 5" id="KW-0067">ATP-binding</keyword>
<evidence type="ECO:0000313" key="8">
    <source>
        <dbReference type="Proteomes" id="UP000230531"/>
    </source>
</evidence>
<feature type="domain" description="Glutamyl/glutaminyl-tRNA synthetase class Ib catalytic" evidence="6">
    <location>
        <begin position="5"/>
        <end position="82"/>
    </location>
</feature>